<organism evidence="1 2">
    <name type="scientific">Aquimarina gracilis</name>
    <dbReference type="NCBI Taxonomy" id="874422"/>
    <lineage>
        <taxon>Bacteria</taxon>
        <taxon>Pseudomonadati</taxon>
        <taxon>Bacteroidota</taxon>
        <taxon>Flavobacteriia</taxon>
        <taxon>Flavobacteriales</taxon>
        <taxon>Flavobacteriaceae</taxon>
        <taxon>Aquimarina</taxon>
    </lineage>
</organism>
<name>A0ABU5ZSW0_9FLAO</name>
<dbReference type="RefSeq" id="WP_324179197.1">
    <property type="nucleotide sequence ID" value="NZ_BAABAW010000008.1"/>
</dbReference>
<evidence type="ECO:0000313" key="1">
    <source>
        <dbReference type="EMBL" id="MEB3345164.1"/>
    </source>
</evidence>
<comment type="caution">
    <text evidence="1">The sequence shown here is derived from an EMBL/GenBank/DDBJ whole genome shotgun (WGS) entry which is preliminary data.</text>
</comment>
<proteinExistence type="predicted"/>
<sequence>MKNNFKGFIKDIIPVLLGVLLALWINNWNEERKDRKYIKNFYSSLIKEFRDTDKEITEKMPSQKALVDSLDFYSNNETLPLLTVIEKAGGVNGPLIKLNYWKALSNSKIELLEYKKLTILADIEEGNELLKYKRNKLLDFIYSNLTETGKKEKILLKLMMEELINTQIGVQKRIRKILNE</sequence>
<accession>A0ABU5ZSW0</accession>
<reference evidence="1 2" key="1">
    <citation type="journal article" date="2013" name="Int. J. Syst. Evol. Microbiol.">
        <title>Aquimarina gracilis sp. nov., isolated from the gut microflora of a mussel, Mytilus coruscus, and emended description of Aquimarina spongiae.</title>
        <authorList>
            <person name="Park S.C."/>
            <person name="Choe H.N."/>
            <person name="Baik K.S."/>
            <person name="Seong C.N."/>
        </authorList>
    </citation>
    <scope>NUCLEOTIDE SEQUENCE [LARGE SCALE GENOMIC DNA]</scope>
    <source>
        <strain evidence="1 2">PSC32</strain>
    </source>
</reference>
<dbReference type="EMBL" id="JAYKLX010000003">
    <property type="protein sequence ID" value="MEB3345164.1"/>
    <property type="molecule type" value="Genomic_DNA"/>
</dbReference>
<protein>
    <submittedName>
        <fullName evidence="1">Uncharacterized protein</fullName>
    </submittedName>
</protein>
<gene>
    <name evidence="1" type="ORF">U6A24_06825</name>
</gene>
<keyword evidence="2" id="KW-1185">Reference proteome</keyword>
<dbReference type="Proteomes" id="UP001327027">
    <property type="component" value="Unassembled WGS sequence"/>
</dbReference>
<evidence type="ECO:0000313" key="2">
    <source>
        <dbReference type="Proteomes" id="UP001327027"/>
    </source>
</evidence>